<evidence type="ECO:0000313" key="3">
    <source>
        <dbReference type="Proteomes" id="UP000293360"/>
    </source>
</evidence>
<feature type="region of interest" description="Disordered" evidence="1">
    <location>
        <begin position="411"/>
        <end position="436"/>
    </location>
</feature>
<evidence type="ECO:0000313" key="2">
    <source>
        <dbReference type="EMBL" id="RYO97603.1"/>
    </source>
</evidence>
<evidence type="ECO:0000256" key="1">
    <source>
        <dbReference type="SAM" id="MobiDB-lite"/>
    </source>
</evidence>
<dbReference type="STRING" id="155417.A0A4Q4T242"/>
<dbReference type="AlphaFoldDB" id="A0A4Q4T242"/>
<organism evidence="2 3">
    <name type="scientific">Monosporascus ibericus</name>
    <dbReference type="NCBI Taxonomy" id="155417"/>
    <lineage>
        <taxon>Eukaryota</taxon>
        <taxon>Fungi</taxon>
        <taxon>Dikarya</taxon>
        <taxon>Ascomycota</taxon>
        <taxon>Pezizomycotina</taxon>
        <taxon>Sordariomycetes</taxon>
        <taxon>Xylariomycetidae</taxon>
        <taxon>Xylariales</taxon>
        <taxon>Xylariales incertae sedis</taxon>
        <taxon>Monosporascus</taxon>
    </lineage>
</organism>
<name>A0A4Q4T242_9PEZI</name>
<feature type="region of interest" description="Disordered" evidence="1">
    <location>
        <begin position="341"/>
        <end position="399"/>
    </location>
</feature>
<dbReference type="Proteomes" id="UP000293360">
    <property type="component" value="Unassembled WGS sequence"/>
</dbReference>
<feature type="region of interest" description="Disordered" evidence="1">
    <location>
        <begin position="206"/>
        <end position="239"/>
    </location>
</feature>
<sequence length="464" mass="50921">MTATFRELECAASDVIRTVKRIPDLGNVKLAIIGGLALWHYLPRGRTTGNINFITNISTSPSSLKKKLLQLPDSPFVQRAQLLFYVSPGSGREIQVDISPEWLAPYLPEAARCVRNIRDGELPYVSLADLVVFKLDSSGLRSNAAKKRRDAADAAALLEEHAAANAKLELSPGKRETAHQALIDVVRYSDRSRGWWVTRLGLSGPERGEDESNVFSSSPASLSPGAERPSRPHSTSDPEGYLRCVFGRGAYDASSAWFYESLDSPLIQRLNSLSLGSSRNSNSSSGRSPDRRPHEQHPGSGRRRPSIAQPSASPDASPTSTPTSFYMPSSLYRYFCNRKPSRPSSHDDAHHHQYHHSSSSSINRSRSGSLNNSPKSTHRASSSLLRTLTGGGGSFDSGYDTDCDGERYYRYLEPAGSPREVPRGLRGDDGDDDDDAADYFYHARRAAVGSFRPDGRMRSVTFSV</sequence>
<reference evidence="2 3" key="1">
    <citation type="submission" date="2018-06" db="EMBL/GenBank/DDBJ databases">
        <title>Complete Genomes of Monosporascus.</title>
        <authorList>
            <person name="Robinson A.J."/>
            <person name="Natvig D.O."/>
        </authorList>
    </citation>
    <scope>NUCLEOTIDE SEQUENCE [LARGE SCALE GENOMIC DNA]</scope>
    <source>
        <strain evidence="2 3">CBS 110550</strain>
    </source>
</reference>
<comment type="caution">
    <text evidence="2">The sequence shown here is derived from an EMBL/GenBank/DDBJ whole genome shotgun (WGS) entry which is preliminary data.</text>
</comment>
<protein>
    <submittedName>
        <fullName evidence="2">Uncharacterized protein</fullName>
    </submittedName>
</protein>
<feature type="compositionally biased region" description="Low complexity" evidence="1">
    <location>
        <begin position="356"/>
        <end position="373"/>
    </location>
</feature>
<accession>A0A4Q4T242</accession>
<keyword evidence="3" id="KW-1185">Reference proteome</keyword>
<feature type="region of interest" description="Disordered" evidence="1">
    <location>
        <begin position="274"/>
        <end position="324"/>
    </location>
</feature>
<feature type="compositionally biased region" description="Low complexity" evidence="1">
    <location>
        <begin position="274"/>
        <end position="287"/>
    </location>
</feature>
<proteinExistence type="predicted"/>
<feature type="compositionally biased region" description="Basic and acidic residues" evidence="1">
    <location>
        <begin position="288"/>
        <end position="297"/>
    </location>
</feature>
<feature type="compositionally biased region" description="Low complexity" evidence="1">
    <location>
        <begin position="306"/>
        <end position="324"/>
    </location>
</feature>
<dbReference type="OrthoDB" id="5421247at2759"/>
<dbReference type="EMBL" id="QJNU01000486">
    <property type="protein sequence ID" value="RYO97603.1"/>
    <property type="molecule type" value="Genomic_DNA"/>
</dbReference>
<gene>
    <name evidence="2" type="ORF">DL764_007277</name>
</gene>